<gene>
    <name evidence="12" type="ORF">GCM10008171_13740</name>
</gene>
<evidence type="ECO:0000259" key="10">
    <source>
        <dbReference type="Pfam" id="PF01545"/>
    </source>
</evidence>
<name>A0A9W6N3A0_9HYPH</name>
<dbReference type="InterPro" id="IPR027470">
    <property type="entry name" value="Cation_efflux_CTD"/>
</dbReference>
<dbReference type="InterPro" id="IPR002524">
    <property type="entry name" value="Cation_efflux"/>
</dbReference>
<sequence length="304" mass="31616">MRGETRNAPMDATQKIALGSIVVGVAVLALKSVAYLLTGSVALYSDAAESVVNVAAAIGAFVAVRVSATPPDRNHPYGHHKAEYVSAVVEGALIIVAAGAILNEAWGAFQNPRTFELTPAGLAASLAASGVNAGWCLLLLRRGRALRSPALVADGKHLLSDVVSSVGVLVGIAAALFFRQPWLDPAIACVVAVNVLWSGAQLVRSSVGGLMDEAAHDDTVALIKAVIAANAEGAIEAHDLRTRQAGRLTFVDFHLVVSGDMSVTEAHDICDRVERALHAEDADIIVTIHVEPDSKAKHAGIVVL</sequence>
<keyword evidence="4" id="KW-1003">Cell membrane</keyword>
<feature type="domain" description="Cation efflux protein transmembrane" evidence="10">
    <location>
        <begin position="20"/>
        <end position="211"/>
    </location>
</feature>
<comment type="subcellular location">
    <subcellularLocation>
        <location evidence="1">Cell membrane</location>
        <topology evidence="1">Multi-pass membrane protein</topology>
    </subcellularLocation>
</comment>
<dbReference type="GO" id="GO:0006882">
    <property type="term" value="P:intracellular zinc ion homeostasis"/>
    <property type="evidence" value="ECO:0007669"/>
    <property type="project" value="TreeGrafter"/>
</dbReference>
<dbReference type="NCBIfam" id="TIGR01297">
    <property type="entry name" value="CDF"/>
    <property type="match status" value="1"/>
</dbReference>
<organism evidence="12 13">
    <name type="scientific">Methylopila jiangsuensis</name>
    <dbReference type="NCBI Taxonomy" id="586230"/>
    <lineage>
        <taxon>Bacteria</taxon>
        <taxon>Pseudomonadati</taxon>
        <taxon>Pseudomonadota</taxon>
        <taxon>Alphaproteobacteria</taxon>
        <taxon>Hyphomicrobiales</taxon>
        <taxon>Methylopilaceae</taxon>
        <taxon>Methylopila</taxon>
    </lineage>
</organism>
<evidence type="ECO:0000313" key="13">
    <source>
        <dbReference type="Proteomes" id="UP001143364"/>
    </source>
</evidence>
<evidence type="ECO:0000256" key="6">
    <source>
        <dbReference type="ARBA" id="ARBA00022989"/>
    </source>
</evidence>
<evidence type="ECO:0000256" key="8">
    <source>
        <dbReference type="ARBA" id="ARBA00068882"/>
    </source>
</evidence>
<dbReference type="GO" id="GO:0005886">
    <property type="term" value="C:plasma membrane"/>
    <property type="evidence" value="ECO:0007669"/>
    <property type="project" value="UniProtKB-SubCell"/>
</dbReference>
<keyword evidence="6 9" id="KW-1133">Transmembrane helix</keyword>
<dbReference type="InterPro" id="IPR036837">
    <property type="entry name" value="Cation_efflux_CTD_sf"/>
</dbReference>
<evidence type="ECO:0000256" key="3">
    <source>
        <dbReference type="ARBA" id="ARBA00022448"/>
    </source>
</evidence>
<dbReference type="InterPro" id="IPR058533">
    <property type="entry name" value="Cation_efflux_TM"/>
</dbReference>
<evidence type="ECO:0000313" key="12">
    <source>
        <dbReference type="EMBL" id="GLK76120.1"/>
    </source>
</evidence>
<dbReference type="Pfam" id="PF01545">
    <property type="entry name" value="Cation_efflux"/>
    <property type="match status" value="1"/>
</dbReference>
<dbReference type="EMBL" id="BSFK01000005">
    <property type="protein sequence ID" value="GLK76120.1"/>
    <property type="molecule type" value="Genomic_DNA"/>
</dbReference>
<evidence type="ECO:0000259" key="11">
    <source>
        <dbReference type="Pfam" id="PF16916"/>
    </source>
</evidence>
<dbReference type="Gene3D" id="3.30.70.1350">
    <property type="entry name" value="Cation efflux protein, cytoplasmic domain"/>
    <property type="match status" value="1"/>
</dbReference>
<keyword evidence="5 9" id="KW-0812">Transmembrane</keyword>
<evidence type="ECO:0000256" key="1">
    <source>
        <dbReference type="ARBA" id="ARBA00004651"/>
    </source>
</evidence>
<proteinExistence type="inferred from homology"/>
<dbReference type="SUPFAM" id="SSF160240">
    <property type="entry name" value="Cation efflux protein cytoplasmic domain-like"/>
    <property type="match status" value="1"/>
</dbReference>
<keyword evidence="3" id="KW-0813">Transport</keyword>
<dbReference type="PANTHER" id="PTHR43840">
    <property type="entry name" value="MITOCHONDRIAL METAL TRANSPORTER 1-RELATED"/>
    <property type="match status" value="1"/>
</dbReference>
<dbReference type="GO" id="GO:0015086">
    <property type="term" value="F:cadmium ion transmembrane transporter activity"/>
    <property type="evidence" value="ECO:0007669"/>
    <property type="project" value="TreeGrafter"/>
</dbReference>
<reference evidence="12" key="1">
    <citation type="journal article" date="2014" name="Int. J. Syst. Evol. Microbiol.">
        <title>Complete genome sequence of Corynebacterium casei LMG S-19264T (=DSM 44701T), isolated from a smear-ripened cheese.</title>
        <authorList>
            <consortium name="US DOE Joint Genome Institute (JGI-PGF)"/>
            <person name="Walter F."/>
            <person name="Albersmeier A."/>
            <person name="Kalinowski J."/>
            <person name="Ruckert C."/>
        </authorList>
    </citation>
    <scope>NUCLEOTIDE SEQUENCE</scope>
    <source>
        <strain evidence="12">VKM B-2555</strain>
    </source>
</reference>
<dbReference type="AlphaFoldDB" id="A0A9W6N3A0"/>
<evidence type="ECO:0000256" key="4">
    <source>
        <dbReference type="ARBA" id="ARBA00022475"/>
    </source>
</evidence>
<evidence type="ECO:0000256" key="7">
    <source>
        <dbReference type="ARBA" id="ARBA00023136"/>
    </source>
</evidence>
<evidence type="ECO:0000256" key="5">
    <source>
        <dbReference type="ARBA" id="ARBA00022692"/>
    </source>
</evidence>
<dbReference type="PANTHER" id="PTHR43840:SF15">
    <property type="entry name" value="MITOCHONDRIAL METAL TRANSPORTER 1-RELATED"/>
    <property type="match status" value="1"/>
</dbReference>
<evidence type="ECO:0000256" key="2">
    <source>
        <dbReference type="ARBA" id="ARBA00008114"/>
    </source>
</evidence>
<protein>
    <recommendedName>
        <fullName evidence="8">Protein p34</fullName>
    </recommendedName>
</protein>
<feature type="transmembrane region" description="Helical" evidence="9">
    <location>
        <begin position="84"/>
        <end position="102"/>
    </location>
</feature>
<dbReference type="Pfam" id="PF16916">
    <property type="entry name" value="ZT_dimer"/>
    <property type="match status" value="1"/>
</dbReference>
<dbReference type="SUPFAM" id="SSF161111">
    <property type="entry name" value="Cation efflux protein transmembrane domain-like"/>
    <property type="match status" value="1"/>
</dbReference>
<comment type="similarity">
    <text evidence="2">Belongs to the cation diffusion facilitator (CDF) transporter (TC 2.A.4) family.</text>
</comment>
<dbReference type="GO" id="GO:0015341">
    <property type="term" value="F:zinc efflux antiporter activity"/>
    <property type="evidence" value="ECO:0007669"/>
    <property type="project" value="TreeGrafter"/>
</dbReference>
<comment type="caution">
    <text evidence="12">The sequence shown here is derived from an EMBL/GenBank/DDBJ whole genome shotgun (WGS) entry which is preliminary data.</text>
</comment>
<keyword evidence="13" id="KW-1185">Reference proteome</keyword>
<feature type="domain" description="Cation efflux protein cytoplasmic" evidence="11">
    <location>
        <begin position="217"/>
        <end position="292"/>
    </location>
</feature>
<feature type="transmembrane region" description="Helical" evidence="9">
    <location>
        <begin position="16"/>
        <end position="37"/>
    </location>
</feature>
<feature type="transmembrane region" description="Helical" evidence="9">
    <location>
        <begin position="122"/>
        <end position="140"/>
    </location>
</feature>
<feature type="transmembrane region" description="Helical" evidence="9">
    <location>
        <begin position="161"/>
        <end position="179"/>
    </location>
</feature>
<dbReference type="GO" id="GO:0015093">
    <property type="term" value="F:ferrous iron transmembrane transporter activity"/>
    <property type="evidence" value="ECO:0007669"/>
    <property type="project" value="TreeGrafter"/>
</dbReference>
<accession>A0A9W6N3A0</accession>
<feature type="transmembrane region" description="Helical" evidence="9">
    <location>
        <begin position="43"/>
        <end position="64"/>
    </location>
</feature>
<dbReference type="Gene3D" id="1.20.1510.10">
    <property type="entry name" value="Cation efflux protein transmembrane domain"/>
    <property type="match status" value="1"/>
</dbReference>
<dbReference type="Proteomes" id="UP001143364">
    <property type="component" value="Unassembled WGS sequence"/>
</dbReference>
<dbReference type="FunFam" id="3.30.70.1350:FF:000002">
    <property type="entry name" value="Ferrous-iron efflux pump FieF"/>
    <property type="match status" value="1"/>
</dbReference>
<reference evidence="12" key="2">
    <citation type="submission" date="2023-01" db="EMBL/GenBank/DDBJ databases">
        <authorList>
            <person name="Sun Q."/>
            <person name="Evtushenko L."/>
        </authorList>
    </citation>
    <scope>NUCLEOTIDE SEQUENCE</scope>
    <source>
        <strain evidence="12">VKM B-2555</strain>
    </source>
</reference>
<dbReference type="InterPro" id="IPR050291">
    <property type="entry name" value="CDF_Transporter"/>
</dbReference>
<dbReference type="InterPro" id="IPR027469">
    <property type="entry name" value="Cation_efflux_TMD_sf"/>
</dbReference>
<evidence type="ECO:0000256" key="9">
    <source>
        <dbReference type="SAM" id="Phobius"/>
    </source>
</evidence>
<keyword evidence="7 9" id="KW-0472">Membrane</keyword>